<accession>A0A8X6Q3W2</accession>
<evidence type="ECO:0000313" key="1">
    <source>
        <dbReference type="EMBL" id="GFU04187.1"/>
    </source>
</evidence>
<name>A0A8X6Q3W2_NEPPI</name>
<keyword evidence="2" id="KW-1185">Reference proteome</keyword>
<dbReference type="Proteomes" id="UP000887013">
    <property type="component" value="Unassembled WGS sequence"/>
</dbReference>
<protein>
    <submittedName>
        <fullName evidence="1">Uncharacterized protein</fullName>
    </submittedName>
</protein>
<dbReference type="OrthoDB" id="6425325at2759"/>
<dbReference type="AlphaFoldDB" id="A0A8X6Q3W2"/>
<comment type="caution">
    <text evidence="1">The sequence shown here is derived from an EMBL/GenBank/DDBJ whole genome shotgun (WGS) entry which is preliminary data.</text>
</comment>
<dbReference type="EMBL" id="BMAW01123625">
    <property type="protein sequence ID" value="GFU04187.1"/>
    <property type="molecule type" value="Genomic_DNA"/>
</dbReference>
<proteinExistence type="predicted"/>
<evidence type="ECO:0000313" key="2">
    <source>
        <dbReference type="Proteomes" id="UP000887013"/>
    </source>
</evidence>
<sequence length="80" mass="9187">MSFYREVCLDMCVFESTMLGHPGETASIGENMFGKRKYYRGKRVHGYGCLEECKGALIVVFPALYMTYLKINFCNPDIEI</sequence>
<organism evidence="1 2">
    <name type="scientific">Nephila pilipes</name>
    <name type="common">Giant wood spider</name>
    <name type="synonym">Nephila maculata</name>
    <dbReference type="NCBI Taxonomy" id="299642"/>
    <lineage>
        <taxon>Eukaryota</taxon>
        <taxon>Metazoa</taxon>
        <taxon>Ecdysozoa</taxon>
        <taxon>Arthropoda</taxon>
        <taxon>Chelicerata</taxon>
        <taxon>Arachnida</taxon>
        <taxon>Araneae</taxon>
        <taxon>Araneomorphae</taxon>
        <taxon>Entelegynae</taxon>
        <taxon>Araneoidea</taxon>
        <taxon>Nephilidae</taxon>
        <taxon>Nephila</taxon>
    </lineage>
</organism>
<reference evidence="1" key="1">
    <citation type="submission" date="2020-08" db="EMBL/GenBank/DDBJ databases">
        <title>Multicomponent nature underlies the extraordinary mechanical properties of spider dragline silk.</title>
        <authorList>
            <person name="Kono N."/>
            <person name="Nakamura H."/>
            <person name="Mori M."/>
            <person name="Yoshida Y."/>
            <person name="Ohtoshi R."/>
            <person name="Malay A.D."/>
            <person name="Moran D.A.P."/>
            <person name="Tomita M."/>
            <person name="Numata K."/>
            <person name="Arakawa K."/>
        </authorList>
    </citation>
    <scope>NUCLEOTIDE SEQUENCE</scope>
</reference>
<gene>
    <name evidence="1" type="ORF">NPIL_596611</name>
</gene>